<name>A0A845I0S8_9BURK</name>
<gene>
    <name evidence="3" type="ORF">GTP23_17820</name>
</gene>
<dbReference type="PANTHER" id="PTHR35893:SF3">
    <property type="entry name" value="INNER MEMBRANE PROTEIN"/>
    <property type="match status" value="1"/>
</dbReference>
<proteinExistence type="predicted"/>
<dbReference type="RefSeq" id="WP_161036359.1">
    <property type="nucleotide sequence ID" value="NZ_WWCL01000004.1"/>
</dbReference>
<feature type="region of interest" description="Disordered" evidence="1">
    <location>
        <begin position="1"/>
        <end position="58"/>
    </location>
</feature>
<keyword evidence="4" id="KW-1185">Reference proteome</keyword>
<dbReference type="PANTHER" id="PTHR35893">
    <property type="entry name" value="INNER MEMBRANE PROTEIN-RELATED"/>
    <property type="match status" value="1"/>
</dbReference>
<evidence type="ECO:0000259" key="2">
    <source>
        <dbReference type="Pfam" id="PF19029"/>
    </source>
</evidence>
<sequence length="117" mass="12645">MEHTQQNGKDIAESKAASSDARDRLMSELKTAIGAAEGWLQDDKDKEPSKAPTAAQTQFHETLSTARKDLQQLQHSLQERGRSAAHSAGAYVHENPWKSVSLGAALGVIVGLLIARK</sequence>
<feature type="domain" description="DUF883" evidence="2">
    <location>
        <begin position="91"/>
        <end position="117"/>
    </location>
</feature>
<comment type="caution">
    <text evidence="3">The sequence shown here is derived from an EMBL/GenBank/DDBJ whole genome shotgun (WGS) entry which is preliminary data.</text>
</comment>
<dbReference type="InterPro" id="IPR043605">
    <property type="entry name" value="DUF883_C"/>
</dbReference>
<dbReference type="Pfam" id="PF19029">
    <property type="entry name" value="DUF883_C"/>
    <property type="match status" value="1"/>
</dbReference>
<dbReference type="AlphaFoldDB" id="A0A845I0S8"/>
<evidence type="ECO:0000256" key="1">
    <source>
        <dbReference type="SAM" id="MobiDB-lite"/>
    </source>
</evidence>
<dbReference type="Proteomes" id="UP000444316">
    <property type="component" value="Unassembled WGS sequence"/>
</dbReference>
<evidence type="ECO:0000313" key="4">
    <source>
        <dbReference type="Proteomes" id="UP000444316"/>
    </source>
</evidence>
<accession>A0A845I0S8</accession>
<dbReference type="InterPro" id="IPR010279">
    <property type="entry name" value="YqjD/ElaB"/>
</dbReference>
<dbReference type="EMBL" id="WWCL01000004">
    <property type="protein sequence ID" value="MYN46903.1"/>
    <property type="molecule type" value="Genomic_DNA"/>
</dbReference>
<dbReference type="GO" id="GO:0043022">
    <property type="term" value="F:ribosome binding"/>
    <property type="evidence" value="ECO:0007669"/>
    <property type="project" value="InterPro"/>
</dbReference>
<protein>
    <submittedName>
        <fullName evidence="3">DUF883 family protein</fullName>
    </submittedName>
</protein>
<evidence type="ECO:0000313" key="3">
    <source>
        <dbReference type="EMBL" id="MYN46903.1"/>
    </source>
</evidence>
<organism evidence="3 4">
    <name type="scientific">Duganella fentianensis</name>
    <dbReference type="NCBI Taxonomy" id="2692177"/>
    <lineage>
        <taxon>Bacteria</taxon>
        <taxon>Pseudomonadati</taxon>
        <taxon>Pseudomonadota</taxon>
        <taxon>Betaproteobacteria</taxon>
        <taxon>Burkholderiales</taxon>
        <taxon>Oxalobacteraceae</taxon>
        <taxon>Telluria group</taxon>
        <taxon>Duganella</taxon>
    </lineage>
</organism>
<reference evidence="3" key="1">
    <citation type="submission" date="2019-12" db="EMBL/GenBank/DDBJ databases">
        <title>Novel species isolated from a subtropical stream in China.</title>
        <authorList>
            <person name="Lu H."/>
        </authorList>
    </citation>
    <scope>NUCLEOTIDE SEQUENCE [LARGE SCALE GENOMIC DNA]</scope>
    <source>
        <strain evidence="3">FT93W</strain>
    </source>
</reference>